<dbReference type="InterPro" id="IPR003959">
    <property type="entry name" value="ATPase_AAA_core"/>
</dbReference>
<dbReference type="Pfam" id="PF10431">
    <property type="entry name" value="ClpB_D2-small"/>
    <property type="match status" value="1"/>
</dbReference>
<evidence type="ECO:0000259" key="10">
    <source>
        <dbReference type="PROSITE" id="PS51903"/>
    </source>
</evidence>
<feature type="domain" description="Clp R" evidence="10">
    <location>
        <begin position="2"/>
        <end position="145"/>
    </location>
</feature>
<comment type="caution">
    <text evidence="11">The sequence shown here is derived from an EMBL/GenBank/DDBJ whole genome shotgun (WGS) entry which is preliminary data.</text>
</comment>
<feature type="domain" description="UVR" evidence="9">
    <location>
        <begin position="422"/>
        <end position="457"/>
    </location>
</feature>
<dbReference type="HOGENOM" id="CLU_005070_4_1_9"/>
<dbReference type="AlphaFoldDB" id="E6LP54"/>
<dbReference type="SUPFAM" id="SSF81923">
    <property type="entry name" value="Double Clp-N motif"/>
    <property type="match status" value="1"/>
</dbReference>
<evidence type="ECO:0000259" key="9">
    <source>
        <dbReference type="PROSITE" id="PS50151"/>
    </source>
</evidence>
<dbReference type="FunFam" id="3.40.50.300:FF:000010">
    <property type="entry name" value="Chaperone clpB 1, putative"/>
    <property type="match status" value="1"/>
</dbReference>
<feature type="region of interest" description="Disordered" evidence="8">
    <location>
        <begin position="148"/>
        <end position="169"/>
    </location>
</feature>
<comment type="similarity">
    <text evidence="6">Belongs to the ClpA/ClpB family.</text>
</comment>
<evidence type="ECO:0000256" key="8">
    <source>
        <dbReference type="SAM" id="MobiDB-lite"/>
    </source>
</evidence>
<evidence type="ECO:0000313" key="11">
    <source>
        <dbReference type="EMBL" id="EFU76372.1"/>
    </source>
</evidence>
<dbReference type="InterPro" id="IPR003593">
    <property type="entry name" value="AAA+_ATPase"/>
</dbReference>
<dbReference type="InterPro" id="IPR004176">
    <property type="entry name" value="Clp_R_N"/>
</dbReference>
<dbReference type="InterPro" id="IPR019489">
    <property type="entry name" value="Clp_ATPase_C"/>
</dbReference>
<dbReference type="InterPro" id="IPR001270">
    <property type="entry name" value="ClpA/B"/>
</dbReference>
<dbReference type="SMART" id="SM01086">
    <property type="entry name" value="ClpB_D2-small"/>
    <property type="match status" value="1"/>
</dbReference>
<dbReference type="FunFam" id="1.10.8.60:FF:000017">
    <property type="entry name" value="ATP-dependent chaperone ClpB"/>
    <property type="match status" value="1"/>
</dbReference>
<dbReference type="InterPro" id="IPR050130">
    <property type="entry name" value="ClpA_ClpB"/>
</dbReference>
<dbReference type="FunFam" id="3.40.50.300:FF:000025">
    <property type="entry name" value="ATP-dependent Clp protease subunit"/>
    <property type="match status" value="1"/>
</dbReference>
<keyword evidence="1 5" id="KW-0677">Repeat</keyword>
<evidence type="ECO:0000256" key="1">
    <source>
        <dbReference type="ARBA" id="ARBA00022737"/>
    </source>
</evidence>
<evidence type="ECO:0000256" key="2">
    <source>
        <dbReference type="ARBA" id="ARBA00022741"/>
    </source>
</evidence>
<dbReference type="PANTHER" id="PTHR11638">
    <property type="entry name" value="ATP-DEPENDENT CLP PROTEASE"/>
    <property type="match status" value="1"/>
</dbReference>
<dbReference type="CDD" id="cd19499">
    <property type="entry name" value="RecA-like_ClpB_Hsp104-like"/>
    <property type="match status" value="1"/>
</dbReference>
<dbReference type="Proteomes" id="UP000003434">
    <property type="component" value="Unassembled WGS sequence"/>
</dbReference>
<dbReference type="InterPro" id="IPR018368">
    <property type="entry name" value="ClpA/B_CS1"/>
</dbReference>
<dbReference type="GO" id="GO:0005524">
    <property type="term" value="F:ATP binding"/>
    <property type="evidence" value="ECO:0007669"/>
    <property type="project" value="UniProtKB-KW"/>
</dbReference>
<dbReference type="InterPro" id="IPR041546">
    <property type="entry name" value="ClpA/ClpB_AAA_lid"/>
</dbReference>
<dbReference type="PROSITE" id="PS50151">
    <property type="entry name" value="UVR"/>
    <property type="match status" value="1"/>
</dbReference>
<dbReference type="InterPro" id="IPR027417">
    <property type="entry name" value="P-loop_NTPase"/>
</dbReference>
<keyword evidence="3 6" id="KW-0067">ATP-binding</keyword>
<proteinExistence type="inferred from homology"/>
<evidence type="ECO:0000313" key="12">
    <source>
        <dbReference type="Proteomes" id="UP000003434"/>
    </source>
</evidence>
<dbReference type="GO" id="GO:0034605">
    <property type="term" value="P:cellular response to heat"/>
    <property type="evidence" value="ECO:0007669"/>
    <property type="project" value="TreeGrafter"/>
</dbReference>
<dbReference type="SUPFAM" id="SSF52540">
    <property type="entry name" value="P-loop containing nucleoside triphosphate hydrolases"/>
    <property type="match status" value="2"/>
</dbReference>
<dbReference type="PROSITE" id="PS51903">
    <property type="entry name" value="CLP_R"/>
    <property type="match status" value="1"/>
</dbReference>
<evidence type="ECO:0000256" key="7">
    <source>
        <dbReference type="SAM" id="Coils"/>
    </source>
</evidence>
<dbReference type="Gene3D" id="4.10.860.10">
    <property type="entry name" value="UVR domain"/>
    <property type="match status" value="1"/>
</dbReference>
<gene>
    <name evidence="11" type="ORF">HMPREF0381_1739</name>
</gene>
<dbReference type="GO" id="GO:0005737">
    <property type="term" value="C:cytoplasm"/>
    <property type="evidence" value="ECO:0007669"/>
    <property type="project" value="TreeGrafter"/>
</dbReference>
<dbReference type="eggNOG" id="COG0542">
    <property type="taxonomic scope" value="Bacteria"/>
</dbReference>
<dbReference type="Pfam" id="PF07724">
    <property type="entry name" value="AAA_2"/>
    <property type="match status" value="1"/>
</dbReference>
<dbReference type="EMBL" id="AEPW01000075">
    <property type="protein sequence ID" value="EFU76372.1"/>
    <property type="molecule type" value="Genomic_DNA"/>
</dbReference>
<dbReference type="RefSeq" id="WP_008751504.1">
    <property type="nucleotide sequence ID" value="NZ_GL622296.1"/>
</dbReference>
<dbReference type="PRINTS" id="PR00300">
    <property type="entry name" value="CLPPROTEASEA"/>
</dbReference>
<dbReference type="Pfam" id="PF02861">
    <property type="entry name" value="Clp_N"/>
    <property type="match status" value="1"/>
</dbReference>
<dbReference type="CDD" id="cd00009">
    <property type="entry name" value="AAA"/>
    <property type="match status" value="1"/>
</dbReference>
<dbReference type="PROSITE" id="PS00870">
    <property type="entry name" value="CLPAB_1"/>
    <property type="match status" value="1"/>
</dbReference>
<dbReference type="GO" id="GO:0016887">
    <property type="term" value="F:ATP hydrolysis activity"/>
    <property type="evidence" value="ECO:0007669"/>
    <property type="project" value="InterPro"/>
</dbReference>
<dbReference type="PANTHER" id="PTHR11638:SF18">
    <property type="entry name" value="HEAT SHOCK PROTEIN 104"/>
    <property type="match status" value="1"/>
</dbReference>
<evidence type="ECO:0000256" key="5">
    <source>
        <dbReference type="PROSITE-ProRule" id="PRU01251"/>
    </source>
</evidence>
<dbReference type="InterPro" id="IPR001943">
    <property type="entry name" value="UVR_dom"/>
</dbReference>
<evidence type="ECO:0000256" key="6">
    <source>
        <dbReference type="RuleBase" id="RU004432"/>
    </source>
</evidence>
<feature type="coiled-coil region" evidence="7">
    <location>
        <begin position="418"/>
        <end position="464"/>
    </location>
</feature>
<sequence length="831" mass="93717">MAERYTSQAKEAIRCAEMAAGELSQNYVGTEHILLGLVQEGSGVAARILENNGITEEKILNLIDQLIVSNYNVALEGKQNYSPLAIGVLQSAYREATRYKSALIGTEHILIAIIKDSACIAHKLLLTMNINIQKIYMEILSAMGEDTERRDNYEKKSNKSGTLSTPTLDKYSRDLTDLAREGRLDPVIGRDNETNRVMQILSRRTKNNPVLIGEPGVGKTAVVEGLAERIVSKEVPDTLFDKRLVTLDLPAMIAGSKYRGEFEERIKKVINEVLNAGNVLLFLDELHTIIGAGGAEGAVDASNILKPLLARGELQLIGATTVDEYRKHIEKDSALERRFQPIMVEEPSLEDATKILLGLKHKYEEHHAVSITDRAIESAVKLSKRYISDRFLPDKAIDLVDEAASKTRISNYMEPEKIKEIKAEIDKMEKEKEDAVGAEEFERAGEIKEKQERLKEKQDKIREKWIEDKKNRKLVVDEDEIADVVALWTKIPVKKITENDSQRLNNLEKVLHERVVGQDEAVSAVARAIRRGRVGLKDPKRPIGSFLFLGPTGVGKTELSKALAYSIFGSENALIRVDMSEYMEKHSVSRMVGSPPGYVGYEEGGQLSEKVRRNPYSVILFDEIEKAHPDVFNILLQVLDDGHITDSSGRMVDFKNTVIILTSNAGAQRIIEPKQLGFASNSDDKKDYSDMKNSVMEEVKQMFKPEFLNRIDETIVFHQLTKEDLKEILDILLKEINSRLDEQMQMNLRLTDKAKEFLIDKGYDKKYGARPLKRALQNEIEDRLAEQILFGNIKQGDKIKIDCKGEGKDSELTFKPTIKRAKQKHLITDSF</sequence>
<reference evidence="11 12" key="1">
    <citation type="submission" date="2010-12" db="EMBL/GenBank/DDBJ databases">
        <authorList>
            <person name="Muzny D."/>
            <person name="Qin X."/>
            <person name="Deng J."/>
            <person name="Jiang H."/>
            <person name="Liu Y."/>
            <person name="Qu J."/>
            <person name="Song X.-Z."/>
            <person name="Zhang L."/>
            <person name="Thornton R."/>
            <person name="Coyle M."/>
            <person name="Francisco L."/>
            <person name="Jackson L."/>
            <person name="Javaid M."/>
            <person name="Korchina V."/>
            <person name="Kovar C."/>
            <person name="Mata R."/>
            <person name="Mathew T."/>
            <person name="Ngo R."/>
            <person name="Nguyen L."/>
            <person name="Nguyen N."/>
            <person name="Okwuonu G."/>
            <person name="Ongeri F."/>
            <person name="Pham C."/>
            <person name="Simmons D."/>
            <person name="Wilczek-Boney K."/>
            <person name="Hale W."/>
            <person name="Jakkamsetti A."/>
            <person name="Pham P."/>
            <person name="Ruth R."/>
            <person name="San Lucas F."/>
            <person name="Warren J."/>
            <person name="Zhang J."/>
            <person name="Zhao Z."/>
            <person name="Zhou C."/>
            <person name="Zhu D."/>
            <person name="Lee S."/>
            <person name="Bess C."/>
            <person name="Blankenburg K."/>
            <person name="Forbes L."/>
            <person name="Fu Q."/>
            <person name="Gubbala S."/>
            <person name="Hirani K."/>
            <person name="Jayaseelan J.C."/>
            <person name="Lara F."/>
            <person name="Munidasa M."/>
            <person name="Palculict T."/>
            <person name="Patil S."/>
            <person name="Pu L.-L."/>
            <person name="Saada N."/>
            <person name="Tang L."/>
            <person name="Weissenberger G."/>
            <person name="Zhu Y."/>
            <person name="Hemphill L."/>
            <person name="Shang Y."/>
            <person name="Youmans B."/>
            <person name="Ayvaz T."/>
            <person name="Ross M."/>
            <person name="Santibanez J."/>
            <person name="Aqrawi P."/>
            <person name="Gross S."/>
            <person name="Joshi V."/>
            <person name="Fowler G."/>
            <person name="Nazareth L."/>
            <person name="Reid J."/>
            <person name="Worley K."/>
            <person name="Petrosino J."/>
            <person name="Highlander S."/>
            <person name="Gibbs R."/>
        </authorList>
    </citation>
    <scope>NUCLEOTIDE SEQUENCE [LARGE SCALE GENOMIC DNA]</scope>
    <source>
        <strain evidence="11 12">DSM 3986</strain>
    </source>
</reference>
<name>E6LP54_9FIRM</name>
<dbReference type="Pfam" id="PF17871">
    <property type="entry name" value="AAA_lid_9"/>
    <property type="match status" value="1"/>
</dbReference>
<dbReference type="PROSITE" id="PS00871">
    <property type="entry name" value="CLPAB_2"/>
    <property type="match status" value="1"/>
</dbReference>
<dbReference type="Pfam" id="PF00004">
    <property type="entry name" value="AAA"/>
    <property type="match status" value="1"/>
</dbReference>
<organism evidence="11 12">
    <name type="scientific">Lachnoanaerobaculum saburreum DSM 3986</name>
    <dbReference type="NCBI Taxonomy" id="887325"/>
    <lineage>
        <taxon>Bacteria</taxon>
        <taxon>Bacillati</taxon>
        <taxon>Bacillota</taxon>
        <taxon>Clostridia</taxon>
        <taxon>Lachnospirales</taxon>
        <taxon>Lachnospiraceae</taxon>
        <taxon>Lachnoanaerobaculum</taxon>
    </lineage>
</organism>
<protein>
    <submittedName>
        <fullName evidence="11">ATPase family associated with various cellular activities (AAA)</fullName>
    </submittedName>
</protein>
<evidence type="ECO:0000256" key="4">
    <source>
        <dbReference type="ARBA" id="ARBA00023186"/>
    </source>
</evidence>
<dbReference type="InterPro" id="IPR028299">
    <property type="entry name" value="ClpA/B_CS2"/>
</dbReference>
<dbReference type="Gene3D" id="1.10.8.60">
    <property type="match status" value="2"/>
</dbReference>
<dbReference type="Gene3D" id="1.10.1780.10">
    <property type="entry name" value="Clp, N-terminal domain"/>
    <property type="match status" value="1"/>
</dbReference>
<keyword evidence="2 6" id="KW-0547">Nucleotide-binding</keyword>
<keyword evidence="7" id="KW-0175">Coiled coil</keyword>
<dbReference type="InterPro" id="IPR036628">
    <property type="entry name" value="Clp_N_dom_sf"/>
</dbReference>
<feature type="compositionally biased region" description="Basic and acidic residues" evidence="8">
    <location>
        <begin position="148"/>
        <end position="157"/>
    </location>
</feature>
<accession>E6LP54</accession>
<dbReference type="Gene3D" id="3.40.50.300">
    <property type="entry name" value="P-loop containing nucleotide triphosphate hydrolases"/>
    <property type="match status" value="2"/>
</dbReference>
<dbReference type="SMART" id="SM00382">
    <property type="entry name" value="AAA"/>
    <property type="match status" value="2"/>
</dbReference>
<evidence type="ECO:0000256" key="3">
    <source>
        <dbReference type="ARBA" id="ARBA00022840"/>
    </source>
</evidence>
<keyword evidence="4 6" id="KW-0143">Chaperone</keyword>